<sequence length="400" mass="44885">MWCHFRVELPVDRSHYAAFSKGIKNIERSGSHRNLYVELFISENNSNWSFPDVNKDVLRDIFFHSHRISHLDIQLGHSVSLDTPISSVIERFHKSLPVSSPTAGSRVIPRLTSLRFEKESHSEQLSLGLDLNYLLQPSFSQAIMITTITLNPINVPYTTSVLQSLPNLTNVEVGLAPTTQVATSTSPPTLVLSHLEHLIIRNSSLNYSRDFFSCITDLSNVLAAPKLKSLTIARGTFTKSSFEQLPPSDHAPRLVDSLKAFISRSKSPLESFSCLGLIIYTSDFKRLLEAMPNNLAELNLEDSPTYGVLHRSTLELLALGGVNKLLPRLRILKLSLLHDHEWGTVMDVIRSRATLGLKWCRVRIPGAEKKRKEVLKIMEENPGLDIHVDEPSYASAYNSN</sequence>
<protein>
    <submittedName>
        <fullName evidence="1">Uncharacterized protein</fullName>
    </submittedName>
</protein>
<dbReference type="Proteomes" id="UP001437256">
    <property type="component" value="Unassembled WGS sequence"/>
</dbReference>
<accession>A0ABR2ZUH5</accession>
<evidence type="ECO:0000313" key="1">
    <source>
        <dbReference type="EMBL" id="KAL0065361.1"/>
    </source>
</evidence>
<gene>
    <name evidence="1" type="ORF">AAF712_007714</name>
</gene>
<dbReference type="EMBL" id="JBBXMP010000049">
    <property type="protein sequence ID" value="KAL0065361.1"/>
    <property type="molecule type" value="Genomic_DNA"/>
</dbReference>
<proteinExistence type="predicted"/>
<comment type="caution">
    <text evidence="1">The sequence shown here is derived from an EMBL/GenBank/DDBJ whole genome shotgun (WGS) entry which is preliminary data.</text>
</comment>
<keyword evidence="2" id="KW-1185">Reference proteome</keyword>
<evidence type="ECO:0000313" key="2">
    <source>
        <dbReference type="Proteomes" id="UP001437256"/>
    </source>
</evidence>
<reference evidence="1 2" key="1">
    <citation type="submission" date="2024-05" db="EMBL/GenBank/DDBJ databases">
        <title>A draft genome resource for the thread blight pathogen Marasmius tenuissimus strain MS-2.</title>
        <authorList>
            <person name="Yulfo-Soto G.E."/>
            <person name="Baruah I.K."/>
            <person name="Amoako-Attah I."/>
            <person name="Bukari Y."/>
            <person name="Meinhardt L.W."/>
            <person name="Bailey B.A."/>
            <person name="Cohen S.P."/>
        </authorList>
    </citation>
    <scope>NUCLEOTIDE SEQUENCE [LARGE SCALE GENOMIC DNA]</scope>
    <source>
        <strain evidence="1 2">MS-2</strain>
    </source>
</reference>
<organism evidence="1 2">
    <name type="scientific">Marasmius tenuissimus</name>
    <dbReference type="NCBI Taxonomy" id="585030"/>
    <lineage>
        <taxon>Eukaryota</taxon>
        <taxon>Fungi</taxon>
        <taxon>Dikarya</taxon>
        <taxon>Basidiomycota</taxon>
        <taxon>Agaricomycotina</taxon>
        <taxon>Agaricomycetes</taxon>
        <taxon>Agaricomycetidae</taxon>
        <taxon>Agaricales</taxon>
        <taxon>Marasmiineae</taxon>
        <taxon>Marasmiaceae</taxon>
        <taxon>Marasmius</taxon>
    </lineage>
</organism>
<name>A0ABR2ZUH5_9AGAR</name>